<evidence type="ECO:0000256" key="14">
    <source>
        <dbReference type="SAM" id="SignalP"/>
    </source>
</evidence>
<dbReference type="AlphaFoldDB" id="A0A6B2EAU6"/>
<evidence type="ECO:0000313" key="15">
    <source>
        <dbReference type="EMBL" id="NBJ59742.1"/>
    </source>
</evidence>
<dbReference type="InterPro" id="IPR001863">
    <property type="entry name" value="Glypican"/>
</dbReference>
<proteinExistence type="inferred from homology"/>
<keyword evidence="6 12" id="KW-0654">Proteoglycan</keyword>
<keyword evidence="3" id="KW-1003">Cell membrane</keyword>
<evidence type="ECO:0000256" key="5">
    <source>
        <dbReference type="ARBA" id="ARBA00022729"/>
    </source>
</evidence>
<keyword evidence="10 12" id="KW-0449">Lipoprotein</keyword>
<reference evidence="15" key="1">
    <citation type="submission" date="2019-10" db="EMBL/GenBank/DDBJ databases">
        <title>Short sand fly seasons in Tbilisi, Georgia, hinder development of host immunity to saliva of the visceral leishmaniasis vector Phlebotomus kandelakii.</title>
        <authorList>
            <person name="Oliveira F."/>
            <person name="Giorgobiani E."/>
            <person name="Guimaraes-Costa A.B."/>
            <person name="Abdeladhim M."/>
            <person name="Oristian J."/>
            <person name="Tskhvaradze L."/>
            <person name="Tsertsvadze N."/>
            <person name="Zakalashvili M."/>
            <person name="Valenzuela J.G."/>
            <person name="Kamhawi S."/>
        </authorList>
    </citation>
    <scope>NUCLEOTIDE SEQUENCE</scope>
    <source>
        <strain evidence="15">Wild-capture in Tbilisi</strain>
        <tissue evidence="15">Salivary glands</tissue>
    </source>
</reference>
<comment type="subcellular location">
    <subcellularLocation>
        <location evidence="1 12">Cell membrane</location>
        <topology evidence="1 12">Lipid-anchor</topology>
        <topology evidence="1 12">GPI-anchor</topology>
    </subcellularLocation>
</comment>
<dbReference type="GO" id="GO:0005576">
    <property type="term" value="C:extracellular region"/>
    <property type="evidence" value="ECO:0007669"/>
    <property type="project" value="TreeGrafter"/>
</dbReference>
<protein>
    <submittedName>
        <fullName evidence="15">Putative heparin sulfate cell surface proteoglycan</fullName>
    </submittedName>
</protein>
<dbReference type="GO" id="GO:0005886">
    <property type="term" value="C:plasma membrane"/>
    <property type="evidence" value="ECO:0007669"/>
    <property type="project" value="UniProtKB-SubCell"/>
</dbReference>
<evidence type="ECO:0000256" key="13">
    <source>
        <dbReference type="SAM" id="MobiDB-lite"/>
    </source>
</evidence>
<dbReference type="EMBL" id="GIFK01002039">
    <property type="protein sequence ID" value="NBJ59742.1"/>
    <property type="molecule type" value="Transcribed_RNA"/>
</dbReference>
<dbReference type="PANTHER" id="PTHR10822:SF29">
    <property type="entry name" value="DIVISION ABNORMALLY DELAYED PROTEIN"/>
    <property type="match status" value="1"/>
</dbReference>
<evidence type="ECO:0000256" key="10">
    <source>
        <dbReference type="ARBA" id="ARBA00023288"/>
    </source>
</evidence>
<keyword evidence="7 12" id="KW-0472">Membrane</keyword>
<dbReference type="Pfam" id="PF01153">
    <property type="entry name" value="Glypican"/>
    <property type="match status" value="1"/>
</dbReference>
<dbReference type="PANTHER" id="PTHR10822">
    <property type="entry name" value="GLYPICAN"/>
    <property type="match status" value="1"/>
</dbReference>
<evidence type="ECO:0000256" key="4">
    <source>
        <dbReference type="ARBA" id="ARBA00022622"/>
    </source>
</evidence>
<evidence type="ECO:0000256" key="3">
    <source>
        <dbReference type="ARBA" id="ARBA00022475"/>
    </source>
</evidence>
<name>A0A6B2EAU6_9DIPT</name>
<evidence type="ECO:0000256" key="2">
    <source>
        <dbReference type="ARBA" id="ARBA00010260"/>
    </source>
</evidence>
<evidence type="ECO:0000256" key="11">
    <source>
        <dbReference type="RuleBase" id="RU003518"/>
    </source>
</evidence>
<organism evidence="15">
    <name type="scientific">Phlebotomus kandelakii</name>
    <dbReference type="NCBI Taxonomy" id="1109342"/>
    <lineage>
        <taxon>Eukaryota</taxon>
        <taxon>Metazoa</taxon>
        <taxon>Ecdysozoa</taxon>
        <taxon>Arthropoda</taxon>
        <taxon>Hexapoda</taxon>
        <taxon>Insecta</taxon>
        <taxon>Pterygota</taxon>
        <taxon>Neoptera</taxon>
        <taxon>Endopterygota</taxon>
        <taxon>Diptera</taxon>
        <taxon>Nematocera</taxon>
        <taxon>Psychodoidea</taxon>
        <taxon>Psychodidae</taxon>
        <taxon>Phlebotomus</taxon>
        <taxon>Larroussius</taxon>
    </lineage>
</organism>
<accession>A0A6B2EAU6</accession>
<feature type="signal peptide" evidence="14">
    <location>
        <begin position="1"/>
        <end position="35"/>
    </location>
</feature>
<comment type="similarity">
    <text evidence="2 11">Belongs to the glypican family.</text>
</comment>
<keyword evidence="9 12" id="KW-0357">Heparan sulfate</keyword>
<evidence type="ECO:0000256" key="6">
    <source>
        <dbReference type="ARBA" id="ARBA00022974"/>
    </source>
</evidence>
<dbReference type="GO" id="GO:0098552">
    <property type="term" value="C:side of membrane"/>
    <property type="evidence" value="ECO:0007669"/>
    <property type="project" value="UniProtKB-KW"/>
</dbReference>
<comment type="function">
    <text evidence="12">Cell surface proteoglycan.</text>
</comment>
<evidence type="ECO:0000256" key="8">
    <source>
        <dbReference type="ARBA" id="ARBA00023180"/>
    </source>
</evidence>
<feature type="region of interest" description="Disordered" evidence="13">
    <location>
        <begin position="501"/>
        <end position="549"/>
    </location>
</feature>
<keyword evidence="8" id="KW-0325">Glycoprotein</keyword>
<dbReference type="GO" id="GO:0016477">
    <property type="term" value="P:cell migration"/>
    <property type="evidence" value="ECO:0007669"/>
    <property type="project" value="TreeGrafter"/>
</dbReference>
<keyword evidence="5 14" id="KW-0732">Signal</keyword>
<dbReference type="GO" id="GO:1905475">
    <property type="term" value="P:regulation of protein localization to membrane"/>
    <property type="evidence" value="ECO:0007669"/>
    <property type="project" value="TreeGrafter"/>
</dbReference>
<evidence type="ECO:0000256" key="9">
    <source>
        <dbReference type="ARBA" id="ARBA00023207"/>
    </source>
</evidence>
<evidence type="ECO:0000256" key="12">
    <source>
        <dbReference type="RuleBase" id="RU003519"/>
    </source>
</evidence>
<evidence type="ECO:0000256" key="1">
    <source>
        <dbReference type="ARBA" id="ARBA00004609"/>
    </source>
</evidence>
<dbReference type="GO" id="GO:0009986">
    <property type="term" value="C:cell surface"/>
    <property type="evidence" value="ECO:0007669"/>
    <property type="project" value="TreeGrafter"/>
</dbReference>
<sequence>MSCSRGLKCCLNLNHVLVLFFVVCSLFLVDSLAVAKNVNHHRQDSEANEGSCDGVRNFFDTINVTVPDRATDSGSICGGRCCSNDTEDELMVKSTNNFKQILRHHTRSLRGILESTATIFRENVIQLSLQSENKTLNLFNQVYRRMSPFSRQPISDLYQSIRSHISPNSYTDNLDIERVVTNFFVSLFPVAYHHVVNAESDTHSTDFHVDYKNCLMHTFEDIQPFGDIPRTVARSLQHSVGAATVFVRALDRGADVLASTEELDGEYLTHKCKMHLLKMSYCPECRGVIKGRVKSCYSYCINVMRGCLTQYVGSLDSPWTSFAESMERLLGLVRSREGVEAVIKTLEVKLSEAIMHAMQNGPELEKKVKKACGTPALLPSEKTATLEDRVQQSGMPQKWVSPPDTDMLHFLVTIDKSKEFYSKIVTSICEDEEYEREDKGCWTGERIGEYSHGVMPSGANSQKYNPEVPLENLYGANAKINELVDKLINLRQTVANAISQHSNHVDSDKMQSDMAEGSAMWNSDNSDDSDLDGAEGSGSGDGSIYGRAGAVPFDTTRSPALHPSVVFPSAGAGNSVRMSSLVVVSLVSLAIFASHH</sequence>
<dbReference type="GO" id="GO:0090263">
    <property type="term" value="P:positive regulation of canonical Wnt signaling pathway"/>
    <property type="evidence" value="ECO:0007669"/>
    <property type="project" value="TreeGrafter"/>
</dbReference>
<keyword evidence="4 12" id="KW-0336">GPI-anchor</keyword>
<evidence type="ECO:0000256" key="7">
    <source>
        <dbReference type="ARBA" id="ARBA00023136"/>
    </source>
</evidence>
<feature type="chain" id="PRO_5025487717" evidence="14">
    <location>
        <begin position="36"/>
        <end position="596"/>
    </location>
</feature>